<dbReference type="Proteomes" id="UP001464555">
    <property type="component" value="Unassembled WGS sequence"/>
</dbReference>
<accession>A0ABU9HVG6</accession>
<evidence type="ECO:0000313" key="3">
    <source>
        <dbReference type="Proteomes" id="UP001464555"/>
    </source>
</evidence>
<protein>
    <recommendedName>
        <fullName evidence="4">Nitrogen regulatory IIA protein</fullName>
    </recommendedName>
</protein>
<organism evidence="2 3">
    <name type="scientific">Flavobacterium arundinis</name>
    <dbReference type="NCBI Taxonomy" id="3139143"/>
    <lineage>
        <taxon>Bacteria</taxon>
        <taxon>Pseudomonadati</taxon>
        <taxon>Bacteroidota</taxon>
        <taxon>Flavobacteriia</taxon>
        <taxon>Flavobacteriales</taxon>
        <taxon>Flavobacteriaceae</taxon>
        <taxon>Flavobacterium</taxon>
    </lineage>
</organism>
<evidence type="ECO:0000313" key="2">
    <source>
        <dbReference type="EMBL" id="MEL1243880.1"/>
    </source>
</evidence>
<evidence type="ECO:0000256" key="1">
    <source>
        <dbReference type="SAM" id="Phobius"/>
    </source>
</evidence>
<keyword evidence="1" id="KW-0472">Membrane</keyword>
<keyword evidence="1" id="KW-0812">Transmembrane</keyword>
<comment type="caution">
    <text evidence="2">The sequence shown here is derived from an EMBL/GenBank/DDBJ whole genome shotgun (WGS) entry which is preliminary data.</text>
</comment>
<dbReference type="RefSeq" id="WP_341696196.1">
    <property type="nucleotide sequence ID" value="NZ_JBBYHR010000003.1"/>
</dbReference>
<proteinExistence type="predicted"/>
<evidence type="ECO:0008006" key="4">
    <source>
        <dbReference type="Google" id="ProtNLM"/>
    </source>
</evidence>
<name>A0ABU9HVG6_9FLAO</name>
<keyword evidence="1" id="KW-1133">Transmembrane helix</keyword>
<keyword evidence="3" id="KW-1185">Reference proteome</keyword>
<feature type="transmembrane region" description="Helical" evidence="1">
    <location>
        <begin position="30"/>
        <end position="51"/>
    </location>
</feature>
<dbReference type="EMBL" id="JBBYHR010000003">
    <property type="protein sequence ID" value="MEL1243880.1"/>
    <property type="molecule type" value="Genomic_DNA"/>
</dbReference>
<gene>
    <name evidence="2" type="ORF">AAEO56_06360</name>
</gene>
<reference evidence="2 3" key="1">
    <citation type="submission" date="2024-04" db="EMBL/GenBank/DDBJ databases">
        <title>Flavobacterium sp. DGU11 16S ribosomal RNA gene Genome sequencing and assembly.</title>
        <authorList>
            <person name="Park S."/>
        </authorList>
    </citation>
    <scope>NUCLEOTIDE SEQUENCE [LARGE SCALE GENOMIC DNA]</scope>
    <source>
        <strain evidence="2 3">DGU11</strain>
    </source>
</reference>
<sequence>MRKLQLSLEPWLDRMDSHWKQLPQVQRKRVVLYSFAGYLVITLAVLVQVIVQVGQQREMPIKHITNPLANGIDKGTK</sequence>